<dbReference type="NCBIfam" id="TIGR01084">
    <property type="entry name" value="mutY"/>
    <property type="match status" value="1"/>
</dbReference>
<dbReference type="Gene3D" id="3.90.79.10">
    <property type="entry name" value="Nucleoside Triphosphate Pyrophosphohydrolase"/>
    <property type="match status" value="1"/>
</dbReference>
<dbReference type="CDD" id="cd03431">
    <property type="entry name" value="NUDIX_DNA_Glycosylase_C-MutY"/>
    <property type="match status" value="1"/>
</dbReference>
<comment type="cofactor">
    <cofactor evidence="2">
        <name>[4Fe-4S] cluster</name>
        <dbReference type="ChEBI" id="CHEBI:49883"/>
    </cofactor>
</comment>
<dbReference type="RefSeq" id="WP_282911025.1">
    <property type="nucleotide sequence ID" value="NZ_JAGRPV010000001.1"/>
</dbReference>
<dbReference type="Pfam" id="PF00730">
    <property type="entry name" value="HhH-GPD"/>
    <property type="match status" value="1"/>
</dbReference>
<evidence type="ECO:0000256" key="13">
    <source>
        <dbReference type="ARBA" id="ARBA00023295"/>
    </source>
</evidence>
<dbReference type="EMBL" id="JAGRPV010000001">
    <property type="protein sequence ID" value="MDI4648300.1"/>
    <property type="molecule type" value="Genomic_DNA"/>
</dbReference>
<dbReference type="InterPro" id="IPR015797">
    <property type="entry name" value="NUDIX_hydrolase-like_dom_sf"/>
</dbReference>
<dbReference type="SMART" id="SM00478">
    <property type="entry name" value="ENDO3c"/>
    <property type="match status" value="1"/>
</dbReference>
<dbReference type="SUPFAM" id="SSF48150">
    <property type="entry name" value="DNA-glycosylase"/>
    <property type="match status" value="1"/>
</dbReference>
<dbReference type="InterPro" id="IPR005760">
    <property type="entry name" value="A/G_AdeGlyc_MutY"/>
</dbReference>
<comment type="caution">
    <text evidence="16">The sequence shown here is derived from an EMBL/GenBank/DDBJ whole genome shotgun (WGS) entry which is preliminary data.</text>
</comment>
<evidence type="ECO:0000256" key="3">
    <source>
        <dbReference type="ARBA" id="ARBA00008343"/>
    </source>
</evidence>
<dbReference type="Gene3D" id="1.10.340.30">
    <property type="entry name" value="Hypothetical protein, domain 2"/>
    <property type="match status" value="1"/>
</dbReference>
<evidence type="ECO:0000256" key="7">
    <source>
        <dbReference type="ARBA" id="ARBA00022723"/>
    </source>
</evidence>
<keyword evidence="13" id="KW-0326">Glycosidase</keyword>
<dbReference type="InterPro" id="IPR011257">
    <property type="entry name" value="DNA_glycosylase"/>
</dbReference>
<sequence>MNELEIKSFFSGELLQWYKQAKRDLPWRRSRDPYHIWVSEIMLQQTRVDTVIPYFNRFMTKFPTITALAEAPEEEVIKAWEGLGYYSRARNLQAAAREIADNHGGRLPDDKSVVAGLKGVGPYTSGAILSIAFGRPEPAVDGNVMRVLSRYFCIDEDIAKPATRVGMEGLARELIPEGEASDFNQALMELGALVCTPKSPSCLLCPVMAHCQGRLAGRETELPIKSKAKPPRPEHRLAVLLQDAKGRVLVRQRPESGLLARMWELPHVVAPERGVWDSHSLGGALLAASLDAEGLAGVRADALRHVADAEHVFTHLHWYLRVLGAGRSVDGAGAEEAAVAAADAEAETAAAEVAEAAAAADAVATATAEVTAAAASGGVEAAAEDKAGYRTSPVASPRPGDGAGAAASPLPGEGTSAAASLPPGYRWIDAAEFERLAWPNVFSKLLGAHFSGTLYEIAPKR</sequence>
<evidence type="ECO:0000256" key="11">
    <source>
        <dbReference type="ARBA" id="ARBA00023014"/>
    </source>
</evidence>
<dbReference type="InterPro" id="IPR044298">
    <property type="entry name" value="MIG/MutY"/>
</dbReference>
<evidence type="ECO:0000256" key="9">
    <source>
        <dbReference type="ARBA" id="ARBA00022801"/>
    </source>
</evidence>
<gene>
    <name evidence="16" type="primary">mutY</name>
    <name evidence="16" type="ORF">KB449_25335</name>
</gene>
<dbReference type="EC" id="3.2.2.31" evidence="4"/>
<keyword evidence="17" id="KW-1185">Reference proteome</keyword>
<dbReference type="InterPro" id="IPR023170">
    <property type="entry name" value="HhH_base_excis_C"/>
</dbReference>
<keyword evidence="11" id="KW-0411">Iron-sulfur</keyword>
<comment type="similarity">
    <text evidence="3">Belongs to the Nth/MutY family.</text>
</comment>
<evidence type="ECO:0000256" key="4">
    <source>
        <dbReference type="ARBA" id="ARBA00012045"/>
    </source>
</evidence>
<evidence type="ECO:0000256" key="1">
    <source>
        <dbReference type="ARBA" id="ARBA00000843"/>
    </source>
</evidence>
<dbReference type="Gene3D" id="1.10.1670.10">
    <property type="entry name" value="Helix-hairpin-Helix base-excision DNA repair enzymes (C-terminal)"/>
    <property type="match status" value="1"/>
</dbReference>
<protein>
    <recommendedName>
        <fullName evidence="5">Adenine DNA glycosylase</fullName>
        <ecNumber evidence="4">3.2.2.31</ecNumber>
    </recommendedName>
</protein>
<dbReference type="Proteomes" id="UP001161691">
    <property type="component" value="Unassembled WGS sequence"/>
</dbReference>
<accession>A0ABT6TNA8</accession>
<dbReference type="PANTHER" id="PTHR42944:SF1">
    <property type="entry name" value="ADENINE DNA GLYCOSYLASE"/>
    <property type="match status" value="1"/>
</dbReference>
<evidence type="ECO:0000256" key="10">
    <source>
        <dbReference type="ARBA" id="ARBA00023004"/>
    </source>
</evidence>
<keyword evidence="8" id="KW-0227">DNA damage</keyword>
<evidence type="ECO:0000256" key="8">
    <source>
        <dbReference type="ARBA" id="ARBA00022763"/>
    </source>
</evidence>
<feature type="region of interest" description="Disordered" evidence="14">
    <location>
        <begin position="386"/>
        <end position="416"/>
    </location>
</feature>
<evidence type="ECO:0000256" key="5">
    <source>
        <dbReference type="ARBA" id="ARBA00022023"/>
    </source>
</evidence>
<dbReference type="InterPro" id="IPR029119">
    <property type="entry name" value="MutY_C"/>
</dbReference>
<dbReference type="InterPro" id="IPR003265">
    <property type="entry name" value="HhH-GPD_domain"/>
</dbReference>
<evidence type="ECO:0000313" key="17">
    <source>
        <dbReference type="Proteomes" id="UP001161691"/>
    </source>
</evidence>
<feature type="domain" description="HhH-GPD" evidence="15">
    <location>
        <begin position="42"/>
        <end position="193"/>
    </location>
</feature>
<evidence type="ECO:0000256" key="6">
    <source>
        <dbReference type="ARBA" id="ARBA00022485"/>
    </source>
</evidence>
<dbReference type="SUPFAM" id="SSF55811">
    <property type="entry name" value="Nudix"/>
    <property type="match status" value="1"/>
</dbReference>
<name>A0ABT6TNA8_9BACL</name>
<dbReference type="CDD" id="cd00056">
    <property type="entry name" value="ENDO3c"/>
    <property type="match status" value="1"/>
</dbReference>
<keyword evidence="10" id="KW-0408">Iron</keyword>
<evidence type="ECO:0000256" key="2">
    <source>
        <dbReference type="ARBA" id="ARBA00001966"/>
    </source>
</evidence>
<comment type="catalytic activity">
    <reaction evidence="1">
        <text>Hydrolyzes free adenine bases from 7,8-dihydro-8-oxoguanine:adenine mismatched double-stranded DNA, leaving an apurinic site.</text>
        <dbReference type="EC" id="3.2.2.31"/>
    </reaction>
</comment>
<keyword evidence="12" id="KW-0234">DNA repair</keyword>
<keyword evidence="9" id="KW-0378">Hydrolase</keyword>
<reference evidence="16" key="1">
    <citation type="submission" date="2023-04" db="EMBL/GenBank/DDBJ databases">
        <title>Comparative genomic analysis of Cohnella hashimotonis sp. nov., isolated from the International Space Station.</title>
        <authorList>
            <person name="Venkateswaran K."/>
            <person name="Simpson A."/>
        </authorList>
    </citation>
    <scope>NUCLEOTIDE SEQUENCE</scope>
    <source>
        <strain evidence="16">F6_2S_P_1</strain>
    </source>
</reference>
<keyword evidence="6" id="KW-0004">4Fe-4S</keyword>
<keyword evidence="7" id="KW-0479">Metal-binding</keyword>
<evidence type="ECO:0000259" key="15">
    <source>
        <dbReference type="SMART" id="SM00478"/>
    </source>
</evidence>
<dbReference type="Pfam" id="PF14815">
    <property type="entry name" value="NUDIX_4"/>
    <property type="match status" value="1"/>
</dbReference>
<evidence type="ECO:0000313" key="16">
    <source>
        <dbReference type="EMBL" id="MDI4648300.1"/>
    </source>
</evidence>
<evidence type="ECO:0000256" key="14">
    <source>
        <dbReference type="SAM" id="MobiDB-lite"/>
    </source>
</evidence>
<organism evidence="16 17">
    <name type="scientific">Cohnella hashimotonis</name>
    <dbReference type="NCBI Taxonomy" id="2826895"/>
    <lineage>
        <taxon>Bacteria</taxon>
        <taxon>Bacillati</taxon>
        <taxon>Bacillota</taxon>
        <taxon>Bacilli</taxon>
        <taxon>Bacillales</taxon>
        <taxon>Paenibacillaceae</taxon>
        <taxon>Cohnella</taxon>
    </lineage>
</organism>
<evidence type="ECO:0000256" key="12">
    <source>
        <dbReference type="ARBA" id="ARBA00023204"/>
    </source>
</evidence>
<proteinExistence type="inferred from homology"/>
<dbReference type="PANTHER" id="PTHR42944">
    <property type="entry name" value="ADENINE DNA GLYCOSYLASE"/>
    <property type="match status" value="1"/>
</dbReference>